<protein>
    <submittedName>
        <fullName evidence="1">Uncharacterized protein</fullName>
    </submittedName>
</protein>
<evidence type="ECO:0000313" key="1">
    <source>
        <dbReference type="EMBL" id="MEE6716135.1"/>
    </source>
</evidence>
<keyword evidence="2" id="KW-1185">Reference proteome</keyword>
<sequence>MQINASNFSLAAAYDRQNDDSDVITDILGNNVYPGEWVWTFRYHASSGKEEAAVLSYDTESDKQFFRSEIRRLGPVQYLRRVMHEEPADFLLREFGKDNQIIAPEIIHNIIERAIGAGDIERVLQFDFADTLEHYLEHMEDAGQAPMELYYNADHYEVGEA</sequence>
<comment type="caution">
    <text evidence="1">The sequence shown here is derived from an EMBL/GenBank/DDBJ whole genome shotgun (WGS) entry which is preliminary data.</text>
</comment>
<accession>A0ABU7T0K1</accession>
<reference evidence="1 2" key="1">
    <citation type="submission" date="2023-02" db="EMBL/GenBank/DDBJ databases">
        <title>The predominant lactic acid bacteria and yeasts involved in the spontaneous fermentation of millet during the production of the traditional porridge Hausa koko in Ghana.</title>
        <authorList>
            <person name="Atter A."/>
            <person name="Diaz M."/>
        </authorList>
    </citation>
    <scope>NUCLEOTIDE SEQUENCE [LARGE SCALE GENOMIC DNA]</scope>
    <source>
        <strain evidence="1 2">FI11640</strain>
    </source>
</reference>
<organism evidence="1 2">
    <name type="scientific">Schleiferilactobacillus harbinensis</name>
    <dbReference type="NCBI Taxonomy" id="304207"/>
    <lineage>
        <taxon>Bacteria</taxon>
        <taxon>Bacillati</taxon>
        <taxon>Bacillota</taxon>
        <taxon>Bacilli</taxon>
        <taxon>Lactobacillales</taxon>
        <taxon>Lactobacillaceae</taxon>
        <taxon>Schleiferilactobacillus</taxon>
    </lineage>
</organism>
<name>A0ABU7T0K1_9LACO</name>
<dbReference type="EMBL" id="JAQSGK010000027">
    <property type="protein sequence ID" value="MEE6716135.1"/>
    <property type="molecule type" value="Genomic_DNA"/>
</dbReference>
<dbReference type="Proteomes" id="UP001330016">
    <property type="component" value="Unassembled WGS sequence"/>
</dbReference>
<evidence type="ECO:0000313" key="2">
    <source>
        <dbReference type="Proteomes" id="UP001330016"/>
    </source>
</evidence>
<proteinExistence type="predicted"/>
<dbReference type="RefSeq" id="WP_331243929.1">
    <property type="nucleotide sequence ID" value="NZ_JAQSGJ010000027.1"/>
</dbReference>
<gene>
    <name evidence="1" type="ORF">PS435_09715</name>
</gene>